<gene>
    <name evidence="1" type="primary">152</name>
    <name evidence="1" type="ORF">PBI_JAY2JAY_152</name>
</gene>
<proteinExistence type="predicted"/>
<dbReference type="GeneID" id="26796881"/>
<reference evidence="1 2" key="1">
    <citation type="submission" date="2014-09" db="EMBL/GenBank/DDBJ databases">
        <authorList>
            <person name="Gicewicz E.A."/>
            <person name="Hiryak K.M."/>
            <person name="Horoschock A.N."/>
            <person name="Kneeream E.R."/>
            <person name="Luchetta J."/>
            <person name="Mikolon A.R."/>
            <person name="Smith S.N."/>
            <person name="Svintozelskiy S."/>
            <person name="Yucha M.L."/>
            <person name="Manna D.P."/>
            <person name="Pidcock K.A."/>
            <person name="Laing C.E."/>
            <person name="Schaff J.E."/>
            <person name="Dashiell C.L."/>
            <person name="Macialek J.A."/>
            <person name="Anders K.R."/>
            <person name="Braun M.A."/>
            <person name="Delesalle V.A."/>
            <person name="Hughes L.E."/>
            <person name="Ware V.C."/>
            <person name="Bradley K.W."/>
            <person name="Barker L.P."/>
            <person name="Asai D.J."/>
            <person name="Bowman C.A."/>
            <person name="Russell D.A."/>
            <person name="Pope W.H."/>
            <person name="Jacobs-Sera D."/>
            <person name="Hendrix R.W."/>
            <person name="Hatfull G.F."/>
        </authorList>
    </citation>
    <scope>NUCLEOTIDE SEQUENCE [LARGE SCALE GENOMIC DNA]</scope>
</reference>
<protein>
    <recommendedName>
        <fullName evidence="3">Peptidase</fullName>
    </recommendedName>
</protein>
<name>A0A0A0RKY8_9CAUD</name>
<dbReference type="RefSeq" id="YP_009225858.1">
    <property type="nucleotide sequence ID" value="NC_029098.1"/>
</dbReference>
<dbReference type="GO" id="GO:0001897">
    <property type="term" value="P:symbiont-mediated cytolysis of host cell"/>
    <property type="evidence" value="ECO:0007669"/>
    <property type="project" value="UniProtKB-ARBA"/>
</dbReference>
<dbReference type="OrthoDB" id="11965at10239"/>
<dbReference type="EMBL" id="KM652554">
    <property type="protein sequence ID" value="AIW02631.1"/>
    <property type="molecule type" value="Genomic_DNA"/>
</dbReference>
<dbReference type="KEGG" id="vg:26796881"/>
<sequence length="194" mass="21449">MAGVFYATITNMTTPKKYTPRPGDIGLTRIGGLTGVLVGLGQFILRDASRYTHVFVVLSETEVIEAMPGGAIISPLDKYAGTTKYGSPLAAYLDIKLTPEQREAIVREARQLEGVPYSFLDYVALALERVGLHWKWIESRVTSSKHMICSQLADEAYKRAGVHLFEDGRLSQKVTPGDLTYVGFDQRYDEVSGL</sequence>
<evidence type="ECO:0008006" key="3">
    <source>
        <dbReference type="Google" id="ProtNLM"/>
    </source>
</evidence>
<organism evidence="1 2">
    <name type="scientific">Streptomyces phage Jay2Jay</name>
    <dbReference type="NCBI Taxonomy" id="1556290"/>
    <lineage>
        <taxon>Viruses</taxon>
        <taxon>Duplodnaviria</taxon>
        <taxon>Heunggongvirae</taxon>
        <taxon>Uroviricota</taxon>
        <taxon>Caudoviricetes</taxon>
        <taxon>Stanwilliamsviridae</taxon>
        <taxon>Boydwoodruffvirinae</taxon>
        <taxon>Samistivirus</taxon>
        <taxon>Samistivirus jay2jay</taxon>
    </lineage>
</organism>
<dbReference type="Proteomes" id="UP000030200">
    <property type="component" value="Segment"/>
</dbReference>
<keyword evidence="2" id="KW-1185">Reference proteome</keyword>
<evidence type="ECO:0000313" key="1">
    <source>
        <dbReference type="EMBL" id="AIW02631.1"/>
    </source>
</evidence>
<evidence type="ECO:0000313" key="2">
    <source>
        <dbReference type="Proteomes" id="UP000030200"/>
    </source>
</evidence>
<dbReference type="Gene3D" id="3.90.1720.10">
    <property type="entry name" value="endopeptidase domain like (from Nostoc punctiforme)"/>
    <property type="match status" value="1"/>
</dbReference>
<dbReference type="SUPFAM" id="SSF54001">
    <property type="entry name" value="Cysteine proteinases"/>
    <property type="match status" value="1"/>
</dbReference>
<accession>A0A0A0RKY8</accession>
<dbReference type="InterPro" id="IPR038765">
    <property type="entry name" value="Papain-like_cys_pep_sf"/>
</dbReference>